<accession>A0ABX6TL42</accession>
<feature type="domain" description="Glycosyl transferase family 1" evidence="1">
    <location>
        <begin position="84"/>
        <end position="240"/>
    </location>
</feature>
<proteinExistence type="predicted"/>
<dbReference type="EMBL" id="CP061171">
    <property type="protein sequence ID" value="QNR85299.1"/>
    <property type="molecule type" value="Genomic_DNA"/>
</dbReference>
<dbReference type="Proteomes" id="UP000516439">
    <property type="component" value="Chromosome"/>
</dbReference>
<protein>
    <submittedName>
        <fullName evidence="2">Glycosyltransferase family 4 protein</fullName>
    </submittedName>
</protein>
<dbReference type="InterPro" id="IPR050194">
    <property type="entry name" value="Glycosyltransferase_grp1"/>
</dbReference>
<dbReference type="SUPFAM" id="SSF53756">
    <property type="entry name" value="UDP-Glycosyltransferase/glycogen phosphorylase"/>
    <property type="match status" value="1"/>
</dbReference>
<dbReference type="Gene3D" id="3.40.50.2000">
    <property type="entry name" value="Glycogen Phosphorylase B"/>
    <property type="match status" value="2"/>
</dbReference>
<sequence>MVEECGSCNKYQNKLLEEEYRSLGLIFKNPTPDFIVKRQLAEAEIADYLLCPSAHVIRSFVKNGIDESKCVLIPYGVNKGLFKPQYLNKDEFIVICVGTVGVRKGHFYLFEALQLLEKQYKIKCILVGKVEDQFLPYYNQYKHLFTHYDYIPHQELINYYNKASVFVLPSLDEGLALVQLEAMACGLPIISTPNAGADAIIEDGKEGFIVSIKNEQAIADKIENLYLDRPLLNVMAKNAIVRSALFTWDQYGEKLAYFINSL</sequence>
<dbReference type="CDD" id="cd03801">
    <property type="entry name" value="GT4_PimA-like"/>
    <property type="match status" value="1"/>
</dbReference>
<evidence type="ECO:0000313" key="3">
    <source>
        <dbReference type="Proteomes" id="UP000516439"/>
    </source>
</evidence>
<gene>
    <name evidence="2" type="ORF">H9N25_02075</name>
</gene>
<organism evidence="2 3">
    <name type="scientific">Pedobacter riviphilus</name>
    <dbReference type="NCBI Taxonomy" id="2766984"/>
    <lineage>
        <taxon>Bacteria</taxon>
        <taxon>Pseudomonadati</taxon>
        <taxon>Bacteroidota</taxon>
        <taxon>Sphingobacteriia</taxon>
        <taxon>Sphingobacteriales</taxon>
        <taxon>Sphingobacteriaceae</taxon>
        <taxon>Pedobacter</taxon>
    </lineage>
</organism>
<dbReference type="RefSeq" id="WP_190327786.1">
    <property type="nucleotide sequence ID" value="NZ_CP061171.1"/>
</dbReference>
<dbReference type="PANTHER" id="PTHR45947:SF3">
    <property type="entry name" value="SULFOQUINOVOSYL TRANSFERASE SQD2"/>
    <property type="match status" value="1"/>
</dbReference>
<evidence type="ECO:0000313" key="2">
    <source>
        <dbReference type="EMBL" id="QNR85299.1"/>
    </source>
</evidence>
<reference evidence="2 3" key="1">
    <citation type="submission" date="2020-09" db="EMBL/GenBank/DDBJ databases">
        <title>Pedobacter sp. SW-16 isolated from soil near Yeocheon.</title>
        <authorList>
            <person name="Im H.S."/>
            <person name="Joung Y."/>
            <person name="Lee S.-S."/>
        </authorList>
    </citation>
    <scope>NUCLEOTIDE SEQUENCE [LARGE SCALE GENOMIC DNA]</scope>
    <source>
        <strain evidence="2 3">SW-16</strain>
    </source>
</reference>
<dbReference type="PANTHER" id="PTHR45947">
    <property type="entry name" value="SULFOQUINOVOSYL TRANSFERASE SQD2"/>
    <property type="match status" value="1"/>
</dbReference>
<evidence type="ECO:0000259" key="1">
    <source>
        <dbReference type="Pfam" id="PF00534"/>
    </source>
</evidence>
<keyword evidence="3" id="KW-1185">Reference proteome</keyword>
<dbReference type="Pfam" id="PF00534">
    <property type="entry name" value="Glycos_transf_1"/>
    <property type="match status" value="1"/>
</dbReference>
<dbReference type="InterPro" id="IPR001296">
    <property type="entry name" value="Glyco_trans_1"/>
</dbReference>
<name>A0ABX6TL42_9SPHI</name>